<evidence type="ECO:0000313" key="3">
    <source>
        <dbReference type="Proteomes" id="UP000286746"/>
    </source>
</evidence>
<dbReference type="Proteomes" id="UP000286746">
    <property type="component" value="Unassembled WGS sequence"/>
</dbReference>
<organism evidence="2 3">
    <name type="scientific">Streptomyces paromomycinus</name>
    <name type="common">Streptomyces rimosus subsp. paromomycinus</name>
    <dbReference type="NCBI Taxonomy" id="92743"/>
    <lineage>
        <taxon>Bacteria</taxon>
        <taxon>Bacillati</taxon>
        <taxon>Actinomycetota</taxon>
        <taxon>Actinomycetes</taxon>
        <taxon>Kitasatosporales</taxon>
        <taxon>Streptomycetaceae</taxon>
        <taxon>Streptomyces</taxon>
    </lineage>
</organism>
<comment type="caution">
    <text evidence="2">The sequence shown here is derived from an EMBL/GenBank/DDBJ whole genome shotgun (WGS) entry which is preliminary data.</text>
</comment>
<reference evidence="2 3" key="1">
    <citation type="submission" date="2018-11" db="EMBL/GenBank/DDBJ databases">
        <title>Whole genome sequence of Streptomyces paromomycinus NBRC 15454(T).</title>
        <authorList>
            <person name="Komaki H."/>
            <person name="Tamura T."/>
        </authorList>
    </citation>
    <scope>NUCLEOTIDE SEQUENCE [LARGE SCALE GENOMIC DNA]</scope>
    <source>
        <strain evidence="2 3">NBRC 15454</strain>
    </source>
</reference>
<dbReference type="EMBL" id="BHZD01000001">
    <property type="protein sequence ID" value="GCD44192.1"/>
    <property type="molecule type" value="Genomic_DNA"/>
</dbReference>
<keyword evidence="1" id="KW-1133">Transmembrane helix</keyword>
<gene>
    <name evidence="2" type="ORF">GKJPGBOP_03883</name>
</gene>
<feature type="transmembrane region" description="Helical" evidence="1">
    <location>
        <begin position="17"/>
        <end position="40"/>
    </location>
</feature>
<proteinExistence type="predicted"/>
<accession>A0A401W4G8</accession>
<protein>
    <submittedName>
        <fullName evidence="2">Uncharacterized protein</fullName>
    </submittedName>
</protein>
<dbReference type="RefSeq" id="WP_125055124.1">
    <property type="nucleotide sequence ID" value="NZ_BHZD01000001.1"/>
</dbReference>
<sequence>MSEGESAEQLGNRAARIAVSVVCAVLVVGLALLLAWWLGLWAPGFAWLSTKLAVKAAVAGPIALAGLLAWRRKCL</sequence>
<dbReference type="AlphaFoldDB" id="A0A401W4G8"/>
<keyword evidence="1" id="KW-0472">Membrane</keyword>
<feature type="transmembrane region" description="Helical" evidence="1">
    <location>
        <begin position="52"/>
        <end position="70"/>
    </location>
</feature>
<keyword evidence="3" id="KW-1185">Reference proteome</keyword>
<name>A0A401W4G8_STREY</name>
<evidence type="ECO:0000256" key="1">
    <source>
        <dbReference type="SAM" id="Phobius"/>
    </source>
</evidence>
<keyword evidence="1" id="KW-0812">Transmembrane</keyword>
<evidence type="ECO:0000313" key="2">
    <source>
        <dbReference type="EMBL" id="GCD44192.1"/>
    </source>
</evidence>